<gene>
    <name evidence="6" type="ORF">SAMN04489806_1073</name>
</gene>
<dbReference type="Gene3D" id="3.40.50.300">
    <property type="entry name" value="P-loop containing nucleotide triphosphate hydrolases"/>
    <property type="match status" value="1"/>
</dbReference>
<evidence type="ECO:0000256" key="1">
    <source>
        <dbReference type="ARBA" id="ARBA00022741"/>
    </source>
</evidence>
<keyword evidence="1" id="KW-0547">Nucleotide-binding</keyword>
<name>A0A1H4KA64_9MICO</name>
<dbReference type="AlphaFoldDB" id="A0A1H4KA64"/>
<keyword evidence="7" id="KW-1185">Reference proteome</keyword>
<dbReference type="NCBIfam" id="TIGR01613">
    <property type="entry name" value="primase_Cterm"/>
    <property type="match status" value="1"/>
</dbReference>
<dbReference type="STRING" id="640635.SAMN04489806_1073"/>
<dbReference type="PANTHER" id="PTHR35372:SF2">
    <property type="entry name" value="SF3 HELICASE DOMAIN-CONTAINING PROTEIN"/>
    <property type="match status" value="1"/>
</dbReference>
<dbReference type="InterPro" id="IPR051620">
    <property type="entry name" value="ORF904-like_C"/>
</dbReference>
<feature type="region of interest" description="Disordered" evidence="4">
    <location>
        <begin position="498"/>
        <end position="545"/>
    </location>
</feature>
<feature type="domain" description="SF3 helicase" evidence="5">
    <location>
        <begin position="208"/>
        <end position="369"/>
    </location>
</feature>
<dbReference type="SUPFAM" id="SSF52540">
    <property type="entry name" value="P-loop containing nucleoside triphosphate hydrolases"/>
    <property type="match status" value="1"/>
</dbReference>
<dbReference type="InterPro" id="IPR027417">
    <property type="entry name" value="P-loop_NTPase"/>
</dbReference>
<reference evidence="6 7" key="1">
    <citation type="submission" date="2016-10" db="EMBL/GenBank/DDBJ databases">
        <authorList>
            <person name="de Groot N.N."/>
        </authorList>
    </citation>
    <scope>NUCLEOTIDE SEQUENCE [LARGE SCALE GENOMIC DNA]</scope>
    <source>
        <strain evidence="6 7">DSM 21799</strain>
    </source>
</reference>
<dbReference type="Proteomes" id="UP000199183">
    <property type="component" value="Unassembled WGS sequence"/>
</dbReference>
<dbReference type="EMBL" id="FNRY01000001">
    <property type="protein sequence ID" value="SEB55035.1"/>
    <property type="molecule type" value="Genomic_DNA"/>
</dbReference>
<organism evidence="6 7">
    <name type="scientific">Paramicrobacterium humi</name>
    <dbReference type="NCBI Taxonomy" id="640635"/>
    <lineage>
        <taxon>Bacteria</taxon>
        <taxon>Bacillati</taxon>
        <taxon>Actinomycetota</taxon>
        <taxon>Actinomycetes</taxon>
        <taxon>Micrococcales</taxon>
        <taxon>Microbacteriaceae</taxon>
        <taxon>Paramicrobacterium</taxon>
    </lineage>
</organism>
<dbReference type="GO" id="GO:0016787">
    <property type="term" value="F:hydrolase activity"/>
    <property type="evidence" value="ECO:0007669"/>
    <property type="project" value="UniProtKB-KW"/>
</dbReference>
<evidence type="ECO:0000256" key="3">
    <source>
        <dbReference type="ARBA" id="ARBA00022840"/>
    </source>
</evidence>
<evidence type="ECO:0000313" key="7">
    <source>
        <dbReference type="Proteomes" id="UP000199183"/>
    </source>
</evidence>
<dbReference type="InterPro" id="IPR014015">
    <property type="entry name" value="Helicase_SF3_DNA-vir"/>
</dbReference>
<keyword evidence="3" id="KW-0067">ATP-binding</keyword>
<evidence type="ECO:0000256" key="4">
    <source>
        <dbReference type="SAM" id="MobiDB-lite"/>
    </source>
</evidence>
<dbReference type="OrthoDB" id="9763644at2"/>
<evidence type="ECO:0000259" key="5">
    <source>
        <dbReference type="PROSITE" id="PS51206"/>
    </source>
</evidence>
<dbReference type="InterPro" id="IPR014818">
    <property type="entry name" value="Phage/plasmid_primase_P4_C"/>
</dbReference>
<accession>A0A1H4KA64</accession>
<dbReference type="GO" id="GO:0005524">
    <property type="term" value="F:ATP binding"/>
    <property type="evidence" value="ECO:0007669"/>
    <property type="project" value="UniProtKB-KW"/>
</dbReference>
<dbReference type="InterPro" id="IPR006500">
    <property type="entry name" value="Helicase_put_C_phage/plasmid"/>
</dbReference>
<proteinExistence type="predicted"/>
<evidence type="ECO:0000256" key="2">
    <source>
        <dbReference type="ARBA" id="ARBA00022801"/>
    </source>
</evidence>
<dbReference type="InterPro" id="IPR045455">
    <property type="entry name" value="NrS-1_pol-like_helicase"/>
</dbReference>
<feature type="compositionally biased region" description="Low complexity" evidence="4">
    <location>
        <begin position="517"/>
        <end position="527"/>
    </location>
</feature>
<keyword evidence="2" id="KW-0378">Hydrolase</keyword>
<sequence length="545" mass="59744">MTLPADAEPSEDLKFQQQHFPVDEDDTSSIQATDTLDLEWQGIWLRQQAKNHRQHMRIAYELAADAQMSLMHVTGLGWFQYEGSRWVVDEGDKAATNAVMKTIRRLASDAIADKELYNDLVKSQTASGAKGVLGLAASLPGIAVKAAELDADPYILNTPSGSLNLKTFELYPHDPADRLTKVTRGSYDRSASCDQWEAFLKQILPDADVRAYLQRVLGVALVGKQLEHILVIATGTGRNGKGVTYETLGYAIGDYAHFAPSTLFEQTKGNANGASPALFDLRGARFVALSETEKMARIASALLKSLTGGDPVTARGLYKDPITFIASWLILLVTNHLPTLPADDPAVWERVRVIPFDIFIAPEKRDPQLTAKLQVEVHGIVTWAVQGLRDYWEHGLSEPDAVKVATNDYAAKQDNVSRFIEAVCDENPKNGGDTTKELHDAYTEWAIADGIFREHRLGRTDFGRALDKLGLPAVKKSRGMVREGLAIERTGGVVVIQQPAASERSGSEPQEEPGYPANAATATARNTDYLTEEMWKSPPAPSYTG</sequence>
<keyword evidence="6" id="KW-0347">Helicase</keyword>
<dbReference type="SMART" id="SM00885">
    <property type="entry name" value="D5_N"/>
    <property type="match status" value="1"/>
</dbReference>
<dbReference type="RefSeq" id="WP_091180948.1">
    <property type="nucleotide sequence ID" value="NZ_FNRY01000001.1"/>
</dbReference>
<dbReference type="Pfam" id="PF19263">
    <property type="entry name" value="DUF5906"/>
    <property type="match status" value="1"/>
</dbReference>
<dbReference type="GO" id="GO:0004386">
    <property type="term" value="F:helicase activity"/>
    <property type="evidence" value="ECO:0007669"/>
    <property type="project" value="UniProtKB-KW"/>
</dbReference>
<protein>
    <submittedName>
        <fullName evidence="6">Putative DNA primase/helicase</fullName>
    </submittedName>
</protein>
<dbReference type="PROSITE" id="PS51206">
    <property type="entry name" value="SF3_HELICASE_1"/>
    <property type="match status" value="1"/>
</dbReference>
<evidence type="ECO:0000313" key="6">
    <source>
        <dbReference type="EMBL" id="SEB55035.1"/>
    </source>
</evidence>
<dbReference type="PANTHER" id="PTHR35372">
    <property type="entry name" value="ATP BINDING PROTEIN-RELATED"/>
    <property type="match status" value="1"/>
</dbReference>
<dbReference type="Pfam" id="PF08706">
    <property type="entry name" value="D5_N"/>
    <property type="match status" value="1"/>
</dbReference>